<comment type="caution">
    <text evidence="12">The sequence shown here is derived from an EMBL/GenBank/DDBJ whole genome shotgun (WGS) entry which is preliminary data.</text>
</comment>
<evidence type="ECO:0000256" key="2">
    <source>
        <dbReference type="ARBA" id="ARBA00022729"/>
    </source>
</evidence>
<evidence type="ECO:0000259" key="11">
    <source>
        <dbReference type="Pfam" id="PF00768"/>
    </source>
</evidence>
<dbReference type="PANTHER" id="PTHR21581:SF26">
    <property type="entry name" value="D-ALANYL-D-ALANINE ENDOPEPTIDASE"/>
    <property type="match status" value="1"/>
</dbReference>
<keyword evidence="12" id="KW-0645">Protease</keyword>
<keyword evidence="10" id="KW-0472">Membrane</keyword>
<dbReference type="InterPro" id="IPR012338">
    <property type="entry name" value="Beta-lactam/transpept-like"/>
</dbReference>
<gene>
    <name evidence="12" type="ORF">DN412_38710</name>
</gene>
<keyword evidence="3" id="KW-0378">Hydrolase</keyword>
<feature type="active site" evidence="7">
    <location>
        <position position="146"/>
    </location>
</feature>
<dbReference type="EMBL" id="QKWJ01000113">
    <property type="protein sequence ID" value="RDK05126.1"/>
    <property type="molecule type" value="Genomic_DNA"/>
</dbReference>
<protein>
    <submittedName>
        <fullName evidence="12">D-alanyl-D-alanine carboxypeptidase</fullName>
    </submittedName>
</protein>
<dbReference type="GO" id="GO:0009252">
    <property type="term" value="P:peptidoglycan biosynthetic process"/>
    <property type="evidence" value="ECO:0007669"/>
    <property type="project" value="UniProtKB-KW"/>
</dbReference>
<reference evidence="13" key="1">
    <citation type="submission" date="2018-06" db="EMBL/GenBank/DDBJ databases">
        <authorList>
            <person name="Feng T."/>
            <person name="Jeon C.O."/>
        </authorList>
    </citation>
    <scope>NUCLEOTIDE SEQUENCE [LARGE SCALE GENOMIC DNA]</scope>
    <source>
        <strain evidence="13">S23</strain>
    </source>
</reference>
<keyword evidence="2" id="KW-0732">Signal</keyword>
<feature type="active site" description="Proton acceptor" evidence="7">
    <location>
        <position position="92"/>
    </location>
</feature>
<keyword evidence="12" id="KW-0121">Carboxypeptidase</keyword>
<dbReference type="AlphaFoldDB" id="A0A370NHN9"/>
<dbReference type="Gene3D" id="3.40.710.10">
    <property type="entry name" value="DD-peptidase/beta-lactamase superfamily"/>
    <property type="match status" value="1"/>
</dbReference>
<evidence type="ECO:0000256" key="7">
    <source>
        <dbReference type="PIRSR" id="PIRSR618044-1"/>
    </source>
</evidence>
<evidence type="ECO:0000256" key="8">
    <source>
        <dbReference type="PIRSR" id="PIRSR618044-2"/>
    </source>
</evidence>
<dbReference type="Proteomes" id="UP000255165">
    <property type="component" value="Unassembled WGS sequence"/>
</dbReference>
<evidence type="ECO:0000256" key="5">
    <source>
        <dbReference type="ARBA" id="ARBA00022984"/>
    </source>
</evidence>
<dbReference type="GO" id="GO:0009002">
    <property type="term" value="F:serine-type D-Ala-D-Ala carboxypeptidase activity"/>
    <property type="evidence" value="ECO:0007669"/>
    <property type="project" value="InterPro"/>
</dbReference>
<feature type="binding site" evidence="8">
    <location>
        <position position="251"/>
    </location>
    <ligand>
        <name>substrate</name>
    </ligand>
</feature>
<evidence type="ECO:0000313" key="12">
    <source>
        <dbReference type="EMBL" id="RDK05126.1"/>
    </source>
</evidence>
<feature type="transmembrane region" description="Helical" evidence="10">
    <location>
        <begin position="40"/>
        <end position="61"/>
    </location>
</feature>
<dbReference type="SUPFAM" id="SSF56601">
    <property type="entry name" value="beta-lactamase/transpeptidase-like"/>
    <property type="match status" value="1"/>
</dbReference>
<evidence type="ECO:0000256" key="1">
    <source>
        <dbReference type="ARBA" id="ARBA00007164"/>
    </source>
</evidence>
<feature type="active site" description="Acyl-ester intermediate" evidence="7">
    <location>
        <position position="89"/>
    </location>
</feature>
<comment type="similarity">
    <text evidence="1 9">Belongs to the peptidase S11 family.</text>
</comment>
<evidence type="ECO:0000256" key="4">
    <source>
        <dbReference type="ARBA" id="ARBA00022960"/>
    </source>
</evidence>
<keyword evidence="5" id="KW-0573">Peptidoglycan synthesis</keyword>
<dbReference type="GO" id="GO:0008360">
    <property type="term" value="P:regulation of cell shape"/>
    <property type="evidence" value="ECO:0007669"/>
    <property type="project" value="UniProtKB-KW"/>
</dbReference>
<accession>A0A370NHN9</accession>
<feature type="domain" description="Peptidase S11 D-alanyl-D-alanine carboxypeptidase A N-terminal" evidence="11">
    <location>
        <begin position="57"/>
        <end position="281"/>
    </location>
</feature>
<evidence type="ECO:0000256" key="10">
    <source>
        <dbReference type="SAM" id="Phobius"/>
    </source>
</evidence>
<evidence type="ECO:0000256" key="9">
    <source>
        <dbReference type="RuleBase" id="RU004016"/>
    </source>
</evidence>
<keyword evidence="10" id="KW-0812">Transmembrane</keyword>
<dbReference type="GO" id="GO:0071555">
    <property type="term" value="P:cell wall organization"/>
    <property type="evidence" value="ECO:0007669"/>
    <property type="project" value="UniProtKB-KW"/>
</dbReference>
<keyword evidence="4" id="KW-0133">Cell shape</keyword>
<name>A0A370NHN9_9BURK</name>
<dbReference type="Pfam" id="PF00768">
    <property type="entry name" value="Peptidase_S11"/>
    <property type="match status" value="1"/>
</dbReference>
<dbReference type="PRINTS" id="PR00725">
    <property type="entry name" value="DADACBPTASE1"/>
</dbReference>
<sequence>MGGAVSKAPHVQFGKRARLLLHHRSWYRLPFPCQAEMKRLAVWLLLVLAPLSVGAAMPYLYSRSVIVYNMEQGRVLLEKQADVVAPVASLTKLMTAMVLLDQHPALDEPLTIEPADVDLVKHSPSRLPVGATLARGEMLRLALMASENRSASALSRAIAGGKPAFVAKMNEKASALGMQQTRFQDPTGLSPHNVSSARDLLRMADAASRYTLIREFTTLSNYRVEVARRSLRYRNTMLMLREPGWGIQLSKTGFINEAGHCIVLKASLGSGPVIIVLMGASSNRKRSADLISIRNWLEGKEVTGAMLQAAYPAKRMPHHRAKAVVHHGEVRHAPYSKRPGLLNRPGI</sequence>
<dbReference type="GO" id="GO:0006508">
    <property type="term" value="P:proteolysis"/>
    <property type="evidence" value="ECO:0007669"/>
    <property type="project" value="InterPro"/>
</dbReference>
<proteinExistence type="inferred from homology"/>
<keyword evidence="13" id="KW-1185">Reference proteome</keyword>
<evidence type="ECO:0000313" key="13">
    <source>
        <dbReference type="Proteomes" id="UP000255165"/>
    </source>
</evidence>
<keyword evidence="10" id="KW-1133">Transmembrane helix</keyword>
<dbReference type="InterPro" id="IPR018044">
    <property type="entry name" value="Peptidase_S11"/>
</dbReference>
<evidence type="ECO:0000256" key="3">
    <source>
        <dbReference type="ARBA" id="ARBA00022801"/>
    </source>
</evidence>
<organism evidence="12 13">
    <name type="scientific">Cupriavidus lacunae</name>
    <dbReference type="NCBI Taxonomy" id="2666307"/>
    <lineage>
        <taxon>Bacteria</taxon>
        <taxon>Pseudomonadati</taxon>
        <taxon>Pseudomonadota</taxon>
        <taxon>Betaproteobacteria</taxon>
        <taxon>Burkholderiales</taxon>
        <taxon>Burkholderiaceae</taxon>
        <taxon>Cupriavidus</taxon>
    </lineage>
</organism>
<keyword evidence="6" id="KW-0961">Cell wall biogenesis/degradation</keyword>
<evidence type="ECO:0000256" key="6">
    <source>
        <dbReference type="ARBA" id="ARBA00023316"/>
    </source>
</evidence>
<dbReference type="InterPro" id="IPR001967">
    <property type="entry name" value="Peptidase_S11_N"/>
</dbReference>
<dbReference type="PANTHER" id="PTHR21581">
    <property type="entry name" value="D-ALANYL-D-ALANINE CARBOXYPEPTIDASE"/>
    <property type="match status" value="1"/>
</dbReference>